<gene>
    <name evidence="8" type="ORF">FHP29_16920</name>
</gene>
<keyword evidence="1" id="KW-1003">Cell membrane</keyword>
<dbReference type="EMBL" id="VDMP01000026">
    <property type="protein sequence ID" value="TNM37498.1"/>
    <property type="molecule type" value="Genomic_DNA"/>
</dbReference>
<evidence type="ECO:0000256" key="5">
    <source>
        <dbReference type="SAM" id="MobiDB-lite"/>
    </source>
</evidence>
<evidence type="ECO:0000256" key="1">
    <source>
        <dbReference type="ARBA" id="ARBA00022475"/>
    </source>
</evidence>
<reference evidence="8 9" key="1">
    <citation type="journal article" date="2016" name="Int. J. Syst. Evol. Microbiol.">
        <title>Nocardioides albidus sp. nov., an actinobacterium isolated from garden soil.</title>
        <authorList>
            <person name="Singh H."/>
            <person name="Du J."/>
            <person name="Trinh H."/>
            <person name="Won K."/>
            <person name="Yang J.E."/>
            <person name="Yin C."/>
            <person name="Kook M."/>
            <person name="Yi T.H."/>
        </authorList>
    </citation>
    <scope>NUCLEOTIDE SEQUENCE [LARGE SCALE GENOMIC DNA]</scope>
    <source>
        <strain evidence="8 9">CCTCC AB 2015297</strain>
    </source>
</reference>
<dbReference type="GO" id="GO:0005886">
    <property type="term" value="C:plasma membrane"/>
    <property type="evidence" value="ECO:0007669"/>
    <property type="project" value="InterPro"/>
</dbReference>
<dbReference type="InterPro" id="IPR010445">
    <property type="entry name" value="LapA_dom"/>
</dbReference>
<accession>A0A5C4VNT8</accession>
<keyword evidence="4 6" id="KW-0472">Membrane</keyword>
<evidence type="ECO:0000256" key="3">
    <source>
        <dbReference type="ARBA" id="ARBA00022989"/>
    </source>
</evidence>
<dbReference type="Proteomes" id="UP000313231">
    <property type="component" value="Unassembled WGS sequence"/>
</dbReference>
<keyword evidence="3 6" id="KW-1133">Transmembrane helix</keyword>
<evidence type="ECO:0000313" key="9">
    <source>
        <dbReference type="Proteomes" id="UP000313231"/>
    </source>
</evidence>
<evidence type="ECO:0000259" key="7">
    <source>
        <dbReference type="Pfam" id="PF06305"/>
    </source>
</evidence>
<protein>
    <submittedName>
        <fullName evidence="8">LapA family protein</fullName>
    </submittedName>
</protein>
<evidence type="ECO:0000256" key="4">
    <source>
        <dbReference type="ARBA" id="ARBA00023136"/>
    </source>
</evidence>
<feature type="transmembrane region" description="Helical" evidence="6">
    <location>
        <begin position="119"/>
        <end position="142"/>
    </location>
</feature>
<proteinExistence type="predicted"/>
<dbReference type="RefSeq" id="WP_139624045.1">
    <property type="nucleotide sequence ID" value="NZ_VDMP01000026.1"/>
</dbReference>
<feature type="domain" description="Lipopolysaccharide assembly protein A" evidence="7">
    <location>
        <begin position="100"/>
        <end position="153"/>
    </location>
</feature>
<sequence length="154" mass="16223">MTRHKATGRLQRSAPAHAVPGGESSNVPAPGATPSTSPRTDPSTTPDGAAADLDQQVFHDGDQASEAQGRGVPRTRAGAAWVGLASAALLVVALVVFMLQNTQRVDVSFLWMTGRTSLGLVLLIAVLGAVVLTLALGTVRILQLRRLVRRDRRN</sequence>
<evidence type="ECO:0000256" key="6">
    <source>
        <dbReference type="SAM" id="Phobius"/>
    </source>
</evidence>
<dbReference type="AlphaFoldDB" id="A0A5C4VNT8"/>
<keyword evidence="2 6" id="KW-0812">Transmembrane</keyword>
<evidence type="ECO:0000256" key="2">
    <source>
        <dbReference type="ARBA" id="ARBA00022692"/>
    </source>
</evidence>
<feature type="transmembrane region" description="Helical" evidence="6">
    <location>
        <begin position="78"/>
        <end position="99"/>
    </location>
</feature>
<organism evidence="8 9">
    <name type="scientific">Nocardioides albidus</name>
    <dbReference type="NCBI Taxonomy" id="1517589"/>
    <lineage>
        <taxon>Bacteria</taxon>
        <taxon>Bacillati</taxon>
        <taxon>Actinomycetota</taxon>
        <taxon>Actinomycetes</taxon>
        <taxon>Propionibacteriales</taxon>
        <taxon>Nocardioidaceae</taxon>
        <taxon>Nocardioides</taxon>
    </lineage>
</organism>
<name>A0A5C4VNT8_9ACTN</name>
<feature type="compositionally biased region" description="Low complexity" evidence="5">
    <location>
        <begin position="33"/>
        <end position="47"/>
    </location>
</feature>
<dbReference type="Pfam" id="PF06305">
    <property type="entry name" value="LapA_dom"/>
    <property type="match status" value="1"/>
</dbReference>
<feature type="region of interest" description="Disordered" evidence="5">
    <location>
        <begin position="1"/>
        <end position="72"/>
    </location>
</feature>
<comment type="caution">
    <text evidence="8">The sequence shown here is derived from an EMBL/GenBank/DDBJ whole genome shotgun (WGS) entry which is preliminary data.</text>
</comment>
<evidence type="ECO:0000313" key="8">
    <source>
        <dbReference type="EMBL" id="TNM37498.1"/>
    </source>
</evidence>
<keyword evidence="9" id="KW-1185">Reference proteome</keyword>